<dbReference type="Proteomes" id="UP000249396">
    <property type="component" value="Unassembled WGS sequence"/>
</dbReference>
<evidence type="ECO:0000313" key="3">
    <source>
        <dbReference type="Proteomes" id="UP000249396"/>
    </source>
</evidence>
<dbReference type="GO" id="GO:0006355">
    <property type="term" value="P:regulation of DNA-templated transcription"/>
    <property type="evidence" value="ECO:0007669"/>
    <property type="project" value="InterPro"/>
</dbReference>
<name>A0A2W4THJ5_9GAMM</name>
<dbReference type="InterPro" id="IPR013321">
    <property type="entry name" value="Arc_rbn_hlx_hlx"/>
</dbReference>
<dbReference type="Pfam" id="PF22513">
    <property type="entry name" value="FitA-like_RHH"/>
    <property type="match status" value="1"/>
</dbReference>
<evidence type="ECO:0000259" key="1">
    <source>
        <dbReference type="Pfam" id="PF22513"/>
    </source>
</evidence>
<dbReference type="EMBL" id="QJPH01000064">
    <property type="protein sequence ID" value="PZN86790.1"/>
    <property type="molecule type" value="Genomic_DNA"/>
</dbReference>
<reference evidence="2 3" key="1">
    <citation type="journal article" date="2018" name="Aquat. Microb. Ecol.">
        <title>Gammaproteobacterial methanotrophs dominate.</title>
        <authorList>
            <person name="Rissanen A.J."/>
            <person name="Saarenheimo J."/>
            <person name="Tiirola M."/>
            <person name="Peura S."/>
            <person name="Aalto S.L."/>
            <person name="Karvinen A."/>
            <person name="Nykanen H."/>
        </authorList>
    </citation>
    <scope>NUCLEOTIDE SEQUENCE [LARGE SCALE GENOMIC DNA]</scope>
    <source>
        <strain evidence="2">AMbin10</strain>
    </source>
</reference>
<organism evidence="2 3">
    <name type="scientific">Candidatus Methylumidiphilus alinenensis</name>
    <dbReference type="NCBI Taxonomy" id="2202197"/>
    <lineage>
        <taxon>Bacteria</taxon>
        <taxon>Pseudomonadati</taxon>
        <taxon>Pseudomonadota</taxon>
        <taxon>Gammaproteobacteria</taxon>
        <taxon>Methylococcales</taxon>
        <taxon>Candidatus Methylumidiphilus</taxon>
    </lineage>
</organism>
<dbReference type="SUPFAM" id="SSF47598">
    <property type="entry name" value="Ribbon-helix-helix"/>
    <property type="match status" value="1"/>
</dbReference>
<gene>
    <name evidence="2" type="ORF">DM484_00665</name>
</gene>
<dbReference type="InterPro" id="IPR053853">
    <property type="entry name" value="FitA-like_RHH"/>
</dbReference>
<dbReference type="Gene3D" id="1.10.1220.10">
    <property type="entry name" value="Met repressor-like"/>
    <property type="match status" value="1"/>
</dbReference>
<feature type="domain" description="Antitoxin FitA-like ribbon-helix-helix" evidence="1">
    <location>
        <begin position="2"/>
        <end position="40"/>
    </location>
</feature>
<accession>A0A2W4THJ5</accession>
<proteinExistence type="predicted"/>
<dbReference type="InterPro" id="IPR010985">
    <property type="entry name" value="Ribbon_hlx_hlx"/>
</dbReference>
<protein>
    <recommendedName>
        <fullName evidence="1">Antitoxin FitA-like ribbon-helix-helix domain-containing protein</fullName>
    </recommendedName>
</protein>
<comment type="caution">
    <text evidence="2">The sequence shown here is derived from an EMBL/GenBank/DDBJ whole genome shotgun (WGS) entry which is preliminary data.</text>
</comment>
<sequence>MANLSVRKIDNETLARLRARAAQHGVSVEEEARQIIQEAVSAPERLGDLAVRVFGHQYGVEMELPQRGVHEPMDFSA</sequence>
<evidence type="ECO:0000313" key="2">
    <source>
        <dbReference type="EMBL" id="PZN86790.1"/>
    </source>
</evidence>
<dbReference type="AlphaFoldDB" id="A0A2W4THJ5"/>